<reference evidence="1" key="1">
    <citation type="submission" date="2021-05" db="EMBL/GenBank/DDBJ databases">
        <authorList>
            <person name="Pan Q."/>
            <person name="Jouanno E."/>
            <person name="Zahm M."/>
            <person name="Klopp C."/>
            <person name="Cabau C."/>
            <person name="Louis A."/>
            <person name="Berthelot C."/>
            <person name="Parey E."/>
            <person name="Roest Crollius H."/>
            <person name="Montfort J."/>
            <person name="Robinson-Rechavi M."/>
            <person name="Bouchez O."/>
            <person name="Lampietro C."/>
            <person name="Lopez Roques C."/>
            <person name="Donnadieu C."/>
            <person name="Postlethwait J."/>
            <person name="Bobe J."/>
            <person name="Dillon D."/>
            <person name="Chandos A."/>
            <person name="von Hippel F."/>
            <person name="Guiguen Y."/>
        </authorList>
    </citation>
    <scope>NUCLEOTIDE SEQUENCE</scope>
    <source>
        <strain evidence="1">YG-Jan2019</strain>
    </source>
</reference>
<sequence length="246" mass="28640">MVRSIVIEGRQLRTLADLSVSGFGRPVPRHGLMLLFWFANECVDFDNHDNMQIQCYPERGDFGFHYFGNFEKILPILFRESNEKYFEVGNLNTESYPKSMDLLEYVRQYYLSQHDRHQCNKDRLIIRLNKRKVTATYVTEHKDNGNRGEFDPEHTHLVSPDLIRIIQQLELKAFLSRDLKRIPDTPSQTSGLSDLNWNTWDLEEGQLTIPKRKRCTTPCKIFGVLVVLLVVLVVIAFIVLAILGKL</sequence>
<evidence type="ECO:0000313" key="2">
    <source>
        <dbReference type="Proteomes" id="UP001157502"/>
    </source>
</evidence>
<accession>A0ACC2GBU4</accession>
<comment type="caution">
    <text evidence="1">The sequence shown here is derived from an EMBL/GenBank/DDBJ whole genome shotgun (WGS) entry which is preliminary data.</text>
</comment>
<name>A0ACC2GBU4_DALPE</name>
<gene>
    <name evidence="1" type="ORF">DPEC_G00187460</name>
</gene>
<keyword evidence="2" id="KW-1185">Reference proteome</keyword>
<dbReference type="EMBL" id="CM055742">
    <property type="protein sequence ID" value="KAJ8001076.1"/>
    <property type="molecule type" value="Genomic_DNA"/>
</dbReference>
<evidence type="ECO:0000313" key="1">
    <source>
        <dbReference type="EMBL" id="KAJ8001076.1"/>
    </source>
</evidence>
<organism evidence="1 2">
    <name type="scientific">Dallia pectoralis</name>
    <name type="common">Alaska blackfish</name>
    <dbReference type="NCBI Taxonomy" id="75939"/>
    <lineage>
        <taxon>Eukaryota</taxon>
        <taxon>Metazoa</taxon>
        <taxon>Chordata</taxon>
        <taxon>Craniata</taxon>
        <taxon>Vertebrata</taxon>
        <taxon>Euteleostomi</taxon>
        <taxon>Actinopterygii</taxon>
        <taxon>Neopterygii</taxon>
        <taxon>Teleostei</taxon>
        <taxon>Protacanthopterygii</taxon>
        <taxon>Esociformes</taxon>
        <taxon>Umbridae</taxon>
        <taxon>Dallia</taxon>
    </lineage>
</organism>
<protein>
    <submittedName>
        <fullName evidence="1">Uncharacterized protein</fullName>
    </submittedName>
</protein>
<proteinExistence type="predicted"/>
<dbReference type="Proteomes" id="UP001157502">
    <property type="component" value="Chromosome 15"/>
</dbReference>